<keyword evidence="2 6" id="KW-0812">Transmembrane</keyword>
<name>A0A0F9E2V1_9ZZZZ</name>
<dbReference type="PANTHER" id="PTHR30071">
    <property type="entry name" value="HEME EXPORTER PROTEIN C"/>
    <property type="match status" value="1"/>
</dbReference>
<dbReference type="GO" id="GO:0005886">
    <property type="term" value="C:plasma membrane"/>
    <property type="evidence" value="ECO:0007669"/>
    <property type="project" value="TreeGrafter"/>
</dbReference>
<organism evidence="8">
    <name type="scientific">marine sediment metagenome</name>
    <dbReference type="NCBI Taxonomy" id="412755"/>
    <lineage>
        <taxon>unclassified sequences</taxon>
        <taxon>metagenomes</taxon>
        <taxon>ecological metagenomes</taxon>
    </lineage>
</organism>
<comment type="caution">
    <text evidence="8">The sequence shown here is derived from an EMBL/GenBank/DDBJ whole genome shotgun (WGS) entry which is preliminary data.</text>
</comment>
<dbReference type="AlphaFoldDB" id="A0A0F9E2V1"/>
<keyword evidence="4 6" id="KW-1133">Transmembrane helix</keyword>
<feature type="transmembrane region" description="Helical" evidence="6">
    <location>
        <begin position="214"/>
        <end position="232"/>
    </location>
</feature>
<evidence type="ECO:0000256" key="2">
    <source>
        <dbReference type="ARBA" id="ARBA00022692"/>
    </source>
</evidence>
<evidence type="ECO:0000256" key="6">
    <source>
        <dbReference type="SAM" id="Phobius"/>
    </source>
</evidence>
<gene>
    <name evidence="8" type="ORF">LCGC14_2475780</name>
</gene>
<reference evidence="8" key="1">
    <citation type="journal article" date="2015" name="Nature">
        <title>Complex archaea that bridge the gap between prokaryotes and eukaryotes.</title>
        <authorList>
            <person name="Spang A."/>
            <person name="Saw J.H."/>
            <person name="Jorgensen S.L."/>
            <person name="Zaremba-Niedzwiedzka K."/>
            <person name="Martijn J."/>
            <person name="Lind A.E."/>
            <person name="van Eijk R."/>
            <person name="Schleper C."/>
            <person name="Guy L."/>
            <person name="Ettema T.J."/>
        </authorList>
    </citation>
    <scope>NUCLEOTIDE SEQUENCE</scope>
</reference>
<keyword evidence="3" id="KW-0201">Cytochrome c-type biogenesis</keyword>
<feature type="transmembrane region" description="Helical" evidence="6">
    <location>
        <begin position="179"/>
        <end position="202"/>
    </location>
</feature>
<feature type="non-terminal residue" evidence="8">
    <location>
        <position position="1"/>
    </location>
</feature>
<feature type="transmembrane region" description="Helical" evidence="6">
    <location>
        <begin position="244"/>
        <end position="265"/>
    </location>
</feature>
<evidence type="ECO:0000259" key="7">
    <source>
        <dbReference type="Pfam" id="PF01578"/>
    </source>
</evidence>
<dbReference type="InterPro" id="IPR002541">
    <property type="entry name" value="Cyt_c_assembly"/>
</dbReference>
<comment type="subcellular location">
    <subcellularLocation>
        <location evidence="1">Membrane</location>
        <topology evidence="1">Multi-pass membrane protein</topology>
    </subcellularLocation>
</comment>
<accession>A0A0F9E2V1</accession>
<evidence type="ECO:0000256" key="3">
    <source>
        <dbReference type="ARBA" id="ARBA00022748"/>
    </source>
</evidence>
<feature type="domain" description="Cytochrome c assembly protein" evidence="7">
    <location>
        <begin position="67"/>
        <end position="269"/>
    </location>
</feature>
<evidence type="ECO:0000256" key="4">
    <source>
        <dbReference type="ARBA" id="ARBA00022989"/>
    </source>
</evidence>
<dbReference type="GO" id="GO:0020037">
    <property type="term" value="F:heme binding"/>
    <property type="evidence" value="ECO:0007669"/>
    <property type="project" value="InterPro"/>
</dbReference>
<proteinExistence type="predicted"/>
<feature type="transmembrane region" description="Helical" evidence="6">
    <location>
        <begin position="67"/>
        <end position="88"/>
    </location>
</feature>
<dbReference type="InterPro" id="IPR045062">
    <property type="entry name" value="Cyt_c_biogenesis_CcsA/CcmC"/>
</dbReference>
<dbReference type="EMBL" id="LAZR01038879">
    <property type="protein sequence ID" value="KKL18413.1"/>
    <property type="molecule type" value="Genomic_DNA"/>
</dbReference>
<dbReference type="InterPro" id="IPR017562">
    <property type="entry name" value="Cyt_c_biogenesis_CcsA"/>
</dbReference>
<evidence type="ECO:0000313" key="8">
    <source>
        <dbReference type="EMBL" id="KKL18413.1"/>
    </source>
</evidence>
<keyword evidence="5 6" id="KW-0472">Membrane</keyword>
<dbReference type="NCBIfam" id="TIGR03144">
    <property type="entry name" value="cytochr_II_ccsB"/>
    <property type="match status" value="1"/>
</dbReference>
<feature type="transmembrane region" description="Helical" evidence="6">
    <location>
        <begin position="137"/>
        <end position="159"/>
    </location>
</feature>
<protein>
    <recommendedName>
        <fullName evidence="7">Cytochrome c assembly protein domain-containing protein</fullName>
    </recommendedName>
</protein>
<dbReference type="PANTHER" id="PTHR30071:SF1">
    <property type="entry name" value="CYTOCHROME B_B6 PROTEIN-RELATED"/>
    <property type="match status" value="1"/>
</dbReference>
<evidence type="ECO:0000256" key="1">
    <source>
        <dbReference type="ARBA" id="ARBA00004141"/>
    </source>
</evidence>
<feature type="transmembrane region" description="Helical" evidence="6">
    <location>
        <begin position="39"/>
        <end position="61"/>
    </location>
</feature>
<feature type="transmembrane region" description="Helical" evidence="6">
    <location>
        <begin position="100"/>
        <end position="117"/>
    </location>
</feature>
<dbReference type="GO" id="GO:0017004">
    <property type="term" value="P:cytochrome complex assembly"/>
    <property type="evidence" value="ECO:0007669"/>
    <property type="project" value="UniProtKB-KW"/>
</dbReference>
<evidence type="ECO:0000256" key="5">
    <source>
        <dbReference type="ARBA" id="ARBA00023136"/>
    </source>
</evidence>
<dbReference type="Pfam" id="PF01578">
    <property type="entry name" value="Cytochrom_C_asm"/>
    <property type="match status" value="1"/>
</dbReference>
<sequence>FYWGYAFGVRVGLRRLATNGDGGVTVATLERLPESLGGLGSLATWAAAAFLAVSLLARWWAVGHAPWSNMWEFSVAFAGGVMLFYIVFERWYGQRTLGAFIQPVVLALMAVAAAFFPSDVEPLVPALQNQDLLAIHVATMILAYSALSVSFGAGVMYLVQDGERNRFSRLPKAELLDEIGYRSVMVGFPLLALGIALGAYWGNSAWGRYWGWDPKETSALVTWLIYAAYLHTRGLRGWTGKRAAVILVLGFIAVMFTYFVVNLWVSGLHSYAGV</sequence>